<sequence>MYEELVAANTAHSQDNANRISGKVLPHWSEEPRHLYGPATALVDNTDTERSLLASNIPVTPDRPLTSVFHR</sequence>
<evidence type="ECO:0000313" key="1">
    <source>
        <dbReference type="EMBL" id="MPC32665.1"/>
    </source>
</evidence>
<gene>
    <name evidence="1" type="ORF">E2C01_025990</name>
</gene>
<dbReference type="Proteomes" id="UP000324222">
    <property type="component" value="Unassembled WGS sequence"/>
</dbReference>
<protein>
    <submittedName>
        <fullName evidence="1">Uncharacterized protein</fullName>
    </submittedName>
</protein>
<evidence type="ECO:0000313" key="2">
    <source>
        <dbReference type="Proteomes" id="UP000324222"/>
    </source>
</evidence>
<organism evidence="1 2">
    <name type="scientific">Portunus trituberculatus</name>
    <name type="common">Swimming crab</name>
    <name type="synonym">Neptunus trituberculatus</name>
    <dbReference type="NCBI Taxonomy" id="210409"/>
    <lineage>
        <taxon>Eukaryota</taxon>
        <taxon>Metazoa</taxon>
        <taxon>Ecdysozoa</taxon>
        <taxon>Arthropoda</taxon>
        <taxon>Crustacea</taxon>
        <taxon>Multicrustacea</taxon>
        <taxon>Malacostraca</taxon>
        <taxon>Eumalacostraca</taxon>
        <taxon>Eucarida</taxon>
        <taxon>Decapoda</taxon>
        <taxon>Pleocyemata</taxon>
        <taxon>Brachyura</taxon>
        <taxon>Eubrachyura</taxon>
        <taxon>Portunoidea</taxon>
        <taxon>Portunidae</taxon>
        <taxon>Portuninae</taxon>
        <taxon>Portunus</taxon>
    </lineage>
</organism>
<proteinExistence type="predicted"/>
<keyword evidence="2" id="KW-1185">Reference proteome</keyword>
<dbReference type="EMBL" id="VSRR010002671">
    <property type="protein sequence ID" value="MPC32665.1"/>
    <property type="molecule type" value="Genomic_DNA"/>
</dbReference>
<reference evidence="1 2" key="1">
    <citation type="submission" date="2019-05" db="EMBL/GenBank/DDBJ databases">
        <title>Another draft genome of Portunus trituberculatus and its Hox gene families provides insights of decapod evolution.</title>
        <authorList>
            <person name="Jeong J.-H."/>
            <person name="Song I."/>
            <person name="Kim S."/>
            <person name="Choi T."/>
            <person name="Kim D."/>
            <person name="Ryu S."/>
            <person name="Kim W."/>
        </authorList>
    </citation>
    <scope>NUCLEOTIDE SEQUENCE [LARGE SCALE GENOMIC DNA]</scope>
    <source>
        <tissue evidence="1">Muscle</tissue>
    </source>
</reference>
<comment type="caution">
    <text evidence="1">The sequence shown here is derived from an EMBL/GenBank/DDBJ whole genome shotgun (WGS) entry which is preliminary data.</text>
</comment>
<accession>A0A5B7EGZ7</accession>
<name>A0A5B7EGZ7_PORTR</name>
<dbReference type="AlphaFoldDB" id="A0A5B7EGZ7"/>